<dbReference type="SUPFAM" id="SSF52540">
    <property type="entry name" value="P-loop containing nucleoside triphosphate hydrolases"/>
    <property type="match status" value="1"/>
</dbReference>
<organism evidence="13 14">
    <name type="scientific">Stappia sediminis</name>
    <dbReference type="NCBI Taxonomy" id="2692190"/>
    <lineage>
        <taxon>Bacteria</taxon>
        <taxon>Pseudomonadati</taxon>
        <taxon>Pseudomonadota</taxon>
        <taxon>Alphaproteobacteria</taxon>
        <taxon>Hyphomicrobiales</taxon>
        <taxon>Stappiaceae</taxon>
        <taxon>Stappia</taxon>
    </lineage>
</organism>
<evidence type="ECO:0000313" key="14">
    <source>
        <dbReference type="Proteomes" id="UP000433101"/>
    </source>
</evidence>
<keyword evidence="5" id="KW-0997">Cell inner membrane</keyword>
<keyword evidence="8" id="KW-1278">Translocase</keyword>
<evidence type="ECO:0000256" key="3">
    <source>
        <dbReference type="ARBA" id="ARBA00022475"/>
    </source>
</evidence>
<evidence type="ECO:0000259" key="11">
    <source>
        <dbReference type="PROSITE" id="PS50893"/>
    </source>
</evidence>
<dbReference type="GO" id="GO:0140359">
    <property type="term" value="F:ABC-type transporter activity"/>
    <property type="evidence" value="ECO:0007669"/>
    <property type="project" value="InterPro"/>
</dbReference>
<dbReference type="InterPro" id="IPR008995">
    <property type="entry name" value="Mo/tungstate-bd_C_term_dom"/>
</dbReference>
<keyword evidence="14" id="KW-1185">Reference proteome</keyword>
<reference evidence="13 14" key="1">
    <citation type="submission" date="2019-12" db="EMBL/GenBank/DDBJ databases">
        <authorList>
            <person name="Li M."/>
        </authorList>
    </citation>
    <scope>NUCLEOTIDE SEQUENCE [LARGE SCALE GENOMIC DNA]</scope>
    <source>
        <strain evidence="13 14">GBMRC 2046</strain>
    </source>
</reference>
<sequence>MIEVDIEGSAGDLPIKANFRSDAGVTALFGHSGAGKSTITKMIAGLLRPERGRIAINGETLFDSGEGIDLPARRRRIGHVFQEARLFPHLTVRANLAFARWAGRTIDKTRFKEVVELLGIQSLLSRRPGTLSGGERQRVAIGRALLSSPRALVMDEPLASLDQGRKSEILPFLDRLCHEAKIPILYVSHALEEVARLADTLVVISKGETVACGSTADIMTRLDLGVATGRHEAGSVLIGRVTGTDSRWSLSTIGVEGYELQVPVTGIEPGTEVRLRVRARDVSLAVGEVSGLSIRNRLPVMVEAITSETGPYAEILCRIGEQPLRVRLTRASVEELGLAPGGEALALIKTIAIDRREIIGSGNV</sequence>
<dbReference type="GO" id="GO:0015098">
    <property type="term" value="F:molybdate ion transmembrane transporter activity"/>
    <property type="evidence" value="ECO:0007669"/>
    <property type="project" value="InterPro"/>
</dbReference>
<proteinExistence type="inferred from homology"/>
<dbReference type="PROSITE" id="PS50893">
    <property type="entry name" value="ABC_TRANSPORTER_2"/>
    <property type="match status" value="1"/>
</dbReference>
<dbReference type="InterPro" id="IPR003593">
    <property type="entry name" value="AAA+_ATPase"/>
</dbReference>
<dbReference type="InterPro" id="IPR004606">
    <property type="entry name" value="Mop_domain"/>
</dbReference>
<dbReference type="Gene3D" id="3.40.50.300">
    <property type="entry name" value="P-loop containing nucleotide triphosphate hydrolases"/>
    <property type="match status" value="1"/>
</dbReference>
<dbReference type="Proteomes" id="UP000433101">
    <property type="component" value="Unassembled WGS sequence"/>
</dbReference>
<gene>
    <name evidence="13" type="primary">modC</name>
    <name evidence="13" type="ORF">GR183_09995</name>
</gene>
<evidence type="ECO:0000256" key="10">
    <source>
        <dbReference type="PROSITE-ProRule" id="PRU01213"/>
    </source>
</evidence>
<evidence type="ECO:0000259" key="12">
    <source>
        <dbReference type="PROSITE" id="PS51866"/>
    </source>
</evidence>
<dbReference type="InterPro" id="IPR003439">
    <property type="entry name" value="ABC_transporter-like_ATP-bd"/>
</dbReference>
<keyword evidence="2" id="KW-0813">Transport</keyword>
<comment type="similarity">
    <text evidence="1">Belongs to the ABC transporter superfamily.</text>
</comment>
<dbReference type="SUPFAM" id="SSF50331">
    <property type="entry name" value="MOP-like"/>
    <property type="match status" value="1"/>
</dbReference>
<feature type="domain" description="Mop" evidence="12">
    <location>
        <begin position="291"/>
        <end position="357"/>
    </location>
</feature>
<evidence type="ECO:0000256" key="9">
    <source>
        <dbReference type="ARBA" id="ARBA00023136"/>
    </source>
</evidence>
<evidence type="ECO:0000256" key="6">
    <source>
        <dbReference type="ARBA" id="ARBA00022741"/>
    </source>
</evidence>
<dbReference type="InterPro" id="IPR011868">
    <property type="entry name" value="ModC_ABC_ATP-bd"/>
</dbReference>
<evidence type="ECO:0000256" key="2">
    <source>
        <dbReference type="ARBA" id="ARBA00022448"/>
    </source>
</evidence>
<evidence type="ECO:0000256" key="8">
    <source>
        <dbReference type="ARBA" id="ARBA00022967"/>
    </source>
</evidence>
<dbReference type="InterPro" id="IPR017871">
    <property type="entry name" value="ABC_transporter-like_CS"/>
</dbReference>
<dbReference type="EMBL" id="WUMV01000003">
    <property type="protein sequence ID" value="MXN65230.1"/>
    <property type="molecule type" value="Genomic_DNA"/>
</dbReference>
<accession>A0A7X3LUC7</accession>
<evidence type="ECO:0000256" key="4">
    <source>
        <dbReference type="ARBA" id="ARBA00022505"/>
    </source>
</evidence>
<evidence type="ECO:0000313" key="13">
    <source>
        <dbReference type="EMBL" id="MXN65230.1"/>
    </source>
</evidence>
<name>A0A7X3LUC7_9HYPH</name>
<keyword evidence="6" id="KW-0547">Nucleotide-binding</keyword>
<dbReference type="SMART" id="SM00382">
    <property type="entry name" value="AAA"/>
    <property type="match status" value="1"/>
</dbReference>
<keyword evidence="4 10" id="KW-0500">Molybdenum</keyword>
<evidence type="ECO:0000256" key="5">
    <source>
        <dbReference type="ARBA" id="ARBA00022519"/>
    </source>
</evidence>
<dbReference type="InterPro" id="IPR050334">
    <property type="entry name" value="Molybdenum_import_ModC"/>
</dbReference>
<comment type="caution">
    <text evidence="13">The sequence shown here is derived from an EMBL/GenBank/DDBJ whole genome shotgun (WGS) entry which is preliminary data.</text>
</comment>
<dbReference type="InterPro" id="IPR027417">
    <property type="entry name" value="P-loop_NTPase"/>
</dbReference>
<dbReference type="NCBIfam" id="TIGR02142">
    <property type="entry name" value="modC_ABC"/>
    <property type="match status" value="1"/>
</dbReference>
<dbReference type="PANTHER" id="PTHR43514">
    <property type="entry name" value="ABC TRANSPORTER I FAMILY MEMBER 10"/>
    <property type="match status" value="1"/>
</dbReference>
<protein>
    <submittedName>
        <fullName evidence="13">Molybdenum ABC transporter ATP-binding protein</fullName>
    </submittedName>
</protein>
<keyword evidence="7 13" id="KW-0067">ATP-binding</keyword>
<dbReference type="GO" id="GO:0005524">
    <property type="term" value="F:ATP binding"/>
    <property type="evidence" value="ECO:0007669"/>
    <property type="project" value="UniProtKB-KW"/>
</dbReference>
<dbReference type="Gene3D" id="2.40.50.100">
    <property type="match status" value="1"/>
</dbReference>
<evidence type="ECO:0000256" key="7">
    <source>
        <dbReference type="ARBA" id="ARBA00022840"/>
    </source>
</evidence>
<dbReference type="AlphaFoldDB" id="A0A7X3LUC7"/>
<dbReference type="PROSITE" id="PS51866">
    <property type="entry name" value="MOP"/>
    <property type="match status" value="1"/>
</dbReference>
<keyword evidence="9" id="KW-0472">Membrane</keyword>
<dbReference type="RefSeq" id="WP_160775433.1">
    <property type="nucleotide sequence ID" value="NZ_WUMV01000003.1"/>
</dbReference>
<dbReference type="GO" id="GO:0016020">
    <property type="term" value="C:membrane"/>
    <property type="evidence" value="ECO:0007669"/>
    <property type="project" value="InterPro"/>
</dbReference>
<dbReference type="GO" id="GO:0016887">
    <property type="term" value="F:ATP hydrolysis activity"/>
    <property type="evidence" value="ECO:0007669"/>
    <property type="project" value="InterPro"/>
</dbReference>
<dbReference type="PROSITE" id="PS00211">
    <property type="entry name" value="ABC_TRANSPORTER_1"/>
    <property type="match status" value="1"/>
</dbReference>
<dbReference type="InterPro" id="IPR005116">
    <property type="entry name" value="Transp-assoc_OB_typ1"/>
</dbReference>
<dbReference type="PANTHER" id="PTHR43514:SF4">
    <property type="entry name" value="ABC TRANSPORTER I FAMILY MEMBER 10"/>
    <property type="match status" value="1"/>
</dbReference>
<evidence type="ECO:0000256" key="1">
    <source>
        <dbReference type="ARBA" id="ARBA00005417"/>
    </source>
</evidence>
<dbReference type="Pfam" id="PF03459">
    <property type="entry name" value="TOBE"/>
    <property type="match status" value="1"/>
</dbReference>
<keyword evidence="3" id="KW-1003">Cell membrane</keyword>
<feature type="domain" description="ABC transporter" evidence="11">
    <location>
        <begin position="1"/>
        <end position="231"/>
    </location>
</feature>
<dbReference type="Pfam" id="PF00005">
    <property type="entry name" value="ABC_tran"/>
    <property type="match status" value="1"/>
</dbReference>